<protein>
    <recommendedName>
        <fullName evidence="4">Secreted protein</fullName>
    </recommendedName>
</protein>
<feature type="chain" id="PRO_5045825054" description="Secreted protein" evidence="1">
    <location>
        <begin position="29"/>
        <end position="98"/>
    </location>
</feature>
<accession>A0ABP7R0B9</accession>
<proteinExistence type="predicted"/>
<reference evidence="3" key="1">
    <citation type="journal article" date="2019" name="Int. J. Syst. Evol. Microbiol.">
        <title>The Global Catalogue of Microorganisms (GCM) 10K type strain sequencing project: providing services to taxonomists for standard genome sequencing and annotation.</title>
        <authorList>
            <consortium name="The Broad Institute Genomics Platform"/>
            <consortium name="The Broad Institute Genome Sequencing Center for Infectious Disease"/>
            <person name="Wu L."/>
            <person name="Ma J."/>
        </authorList>
    </citation>
    <scope>NUCLEOTIDE SEQUENCE [LARGE SCALE GENOMIC DNA]</scope>
    <source>
        <strain evidence="3">JCM 17342</strain>
    </source>
</reference>
<keyword evidence="1" id="KW-0732">Signal</keyword>
<dbReference type="Pfam" id="PF19882">
    <property type="entry name" value="DUF6355"/>
    <property type="match status" value="1"/>
</dbReference>
<organism evidence="2 3">
    <name type="scientific">Allokutzneria multivorans</name>
    <dbReference type="NCBI Taxonomy" id="1142134"/>
    <lineage>
        <taxon>Bacteria</taxon>
        <taxon>Bacillati</taxon>
        <taxon>Actinomycetota</taxon>
        <taxon>Actinomycetes</taxon>
        <taxon>Pseudonocardiales</taxon>
        <taxon>Pseudonocardiaceae</taxon>
        <taxon>Allokutzneria</taxon>
    </lineage>
</organism>
<gene>
    <name evidence="2" type="ORF">GCM10022247_06910</name>
</gene>
<evidence type="ECO:0000256" key="1">
    <source>
        <dbReference type="SAM" id="SignalP"/>
    </source>
</evidence>
<dbReference type="InterPro" id="IPR045935">
    <property type="entry name" value="DUF6355"/>
</dbReference>
<comment type="caution">
    <text evidence="2">The sequence shown here is derived from an EMBL/GenBank/DDBJ whole genome shotgun (WGS) entry which is preliminary data.</text>
</comment>
<evidence type="ECO:0000313" key="2">
    <source>
        <dbReference type="EMBL" id="GAA3990735.1"/>
    </source>
</evidence>
<dbReference type="EMBL" id="BAABAL010000004">
    <property type="protein sequence ID" value="GAA3990735.1"/>
    <property type="molecule type" value="Genomic_DNA"/>
</dbReference>
<feature type="signal peptide" evidence="1">
    <location>
        <begin position="1"/>
        <end position="28"/>
    </location>
</feature>
<keyword evidence="3" id="KW-1185">Reference proteome</keyword>
<evidence type="ECO:0008006" key="4">
    <source>
        <dbReference type="Google" id="ProtNLM"/>
    </source>
</evidence>
<dbReference type="Proteomes" id="UP001501747">
    <property type="component" value="Unassembled WGS sequence"/>
</dbReference>
<sequence>MRSTVKVVAGAVAAMAAVVGLTAAPAAAAPAGPDCRGGYYRAGTPAVQAWYNHCGGGKVWIKVFHTFGDDTFWCVGPGHTHLGVWPEINDAVYDNRTC</sequence>
<name>A0ABP7R0B9_9PSEU</name>
<evidence type="ECO:0000313" key="3">
    <source>
        <dbReference type="Proteomes" id="UP001501747"/>
    </source>
</evidence>
<dbReference type="RefSeq" id="WP_344871011.1">
    <property type="nucleotide sequence ID" value="NZ_BAABAL010000004.1"/>
</dbReference>